<gene>
    <name evidence="4" type="ORF">PPTG_02197</name>
</gene>
<name>W2RCA8_PHYN3</name>
<dbReference type="GeneID" id="20172446"/>
<evidence type="ECO:0000256" key="2">
    <source>
        <dbReference type="ARBA" id="ARBA00022723"/>
    </source>
</evidence>
<dbReference type="Pfam" id="PF13359">
    <property type="entry name" value="DDE_Tnp_4"/>
    <property type="match status" value="1"/>
</dbReference>
<keyword evidence="2" id="KW-0479">Metal-binding</keyword>
<dbReference type="Proteomes" id="UP000018817">
    <property type="component" value="Unassembled WGS sequence"/>
</dbReference>
<dbReference type="STRING" id="761204.W2RCA8"/>
<evidence type="ECO:0000256" key="1">
    <source>
        <dbReference type="ARBA" id="ARBA00001968"/>
    </source>
</evidence>
<reference evidence="5" key="1">
    <citation type="submission" date="2011-12" db="EMBL/GenBank/DDBJ databases">
        <authorList>
            <consortium name="The Broad Institute Genome Sequencing Platform"/>
            <person name="Russ C."/>
            <person name="Tyler B."/>
            <person name="Panabieres F."/>
            <person name="Shan W."/>
            <person name="Tripathy S."/>
            <person name="Grunwald N."/>
            <person name="Machado M."/>
            <person name="Young S.K."/>
            <person name="Zeng Q."/>
            <person name="Gargeya S."/>
            <person name="Fitzgerald M."/>
            <person name="Haas B."/>
            <person name="Abouelleil A."/>
            <person name="Alvarado L."/>
            <person name="Arachchi H.M."/>
            <person name="Berlin A."/>
            <person name="Chapman S.B."/>
            <person name="Gearin G."/>
            <person name="Goldberg J."/>
            <person name="Griggs A."/>
            <person name="Gujja S."/>
            <person name="Hansen M."/>
            <person name="Heiman D."/>
            <person name="Howarth C."/>
            <person name="Larimer J."/>
            <person name="Lui A."/>
            <person name="MacDonald P.J.P."/>
            <person name="McCowen C."/>
            <person name="Montmayeur A."/>
            <person name="Murphy C."/>
            <person name="Neiman D."/>
            <person name="Pearson M."/>
            <person name="Priest M."/>
            <person name="Roberts A."/>
            <person name="Saif S."/>
            <person name="Shea T."/>
            <person name="Sisk P."/>
            <person name="Stolte C."/>
            <person name="Sykes S."/>
            <person name="Wortman J."/>
            <person name="Nusbaum C."/>
            <person name="Birren B."/>
        </authorList>
    </citation>
    <scope>NUCLEOTIDE SEQUENCE [LARGE SCALE GENOMIC DNA]</scope>
    <source>
        <strain evidence="5">INRA-310</strain>
    </source>
</reference>
<evidence type="ECO:0000259" key="3">
    <source>
        <dbReference type="Pfam" id="PF13359"/>
    </source>
</evidence>
<evidence type="ECO:0000313" key="4">
    <source>
        <dbReference type="EMBL" id="ETN22180.1"/>
    </source>
</evidence>
<dbReference type="InterPro" id="IPR027806">
    <property type="entry name" value="HARBI1_dom"/>
</dbReference>
<dbReference type="GO" id="GO:0046872">
    <property type="term" value="F:metal ion binding"/>
    <property type="evidence" value="ECO:0007669"/>
    <property type="project" value="UniProtKB-KW"/>
</dbReference>
<dbReference type="AlphaFoldDB" id="W2RCA8"/>
<comment type="cofactor">
    <cofactor evidence="1">
        <name>a divalent metal cation</name>
        <dbReference type="ChEBI" id="CHEBI:60240"/>
    </cofactor>
</comment>
<evidence type="ECO:0000313" key="5">
    <source>
        <dbReference type="Proteomes" id="UP000018817"/>
    </source>
</evidence>
<dbReference type="VEuPathDB" id="FungiDB:PPTG_02197"/>
<dbReference type="RefSeq" id="XP_008891465.1">
    <property type="nucleotide sequence ID" value="XM_008893217.1"/>
</dbReference>
<sequence>MLYLAKGGTMEKAATALGISRPRSVVYINETLDVLSAMAKSMISMPPAEDLAAVEDGFYATAGFPDTIGAVDGTLVRIARPHDFEGSYCRKNIPAVNVQAIVDHRGLFRSISIQSGSNNDQSLWNGSGVKKRISSYVPPGKHLLVDAGYKIWGHMLTPFPEADAMQVRAAGEVTEALADKYDVHRVTLWRWVHAEDRITDAQGPSHKNKKGVADRFSRTIQYNLEMVGLLSATKGPAKYKSVFNMDQTSIYIDMGPKRTIEFVDAKNVDAIQGIEAECLWTSAAAIKLAKDPQNGLCALCT</sequence>
<reference evidence="4 5" key="2">
    <citation type="submission" date="2013-11" db="EMBL/GenBank/DDBJ databases">
        <title>The Genome Sequence of Phytophthora parasitica INRA-310.</title>
        <authorList>
            <consortium name="The Broad Institute Genomics Platform"/>
            <person name="Russ C."/>
            <person name="Tyler B."/>
            <person name="Panabieres F."/>
            <person name="Shan W."/>
            <person name="Tripathy S."/>
            <person name="Grunwald N."/>
            <person name="Machado M."/>
            <person name="Johnson C.S."/>
            <person name="Arredondo F."/>
            <person name="Hong C."/>
            <person name="Coffey M."/>
            <person name="Young S.K."/>
            <person name="Zeng Q."/>
            <person name="Gargeya S."/>
            <person name="Fitzgerald M."/>
            <person name="Abouelleil A."/>
            <person name="Alvarado L."/>
            <person name="Chapman S.B."/>
            <person name="Gainer-Dewar J."/>
            <person name="Goldberg J."/>
            <person name="Griggs A."/>
            <person name="Gujja S."/>
            <person name="Hansen M."/>
            <person name="Howarth C."/>
            <person name="Imamovic A."/>
            <person name="Ireland A."/>
            <person name="Larimer J."/>
            <person name="McCowan C."/>
            <person name="Murphy C."/>
            <person name="Pearson M."/>
            <person name="Poon T.W."/>
            <person name="Priest M."/>
            <person name="Roberts A."/>
            <person name="Saif S."/>
            <person name="Shea T."/>
            <person name="Sykes S."/>
            <person name="Wortman J."/>
            <person name="Nusbaum C."/>
            <person name="Birren B."/>
        </authorList>
    </citation>
    <scope>NUCLEOTIDE SEQUENCE [LARGE SCALE GENOMIC DNA]</scope>
    <source>
        <strain evidence="4 5">INRA-310</strain>
    </source>
</reference>
<accession>W2RCA8</accession>
<dbReference type="EMBL" id="KI669562">
    <property type="protein sequence ID" value="ETN22180.1"/>
    <property type="molecule type" value="Genomic_DNA"/>
</dbReference>
<feature type="domain" description="DDE Tnp4" evidence="3">
    <location>
        <begin position="71"/>
        <end position="163"/>
    </location>
</feature>
<dbReference type="OrthoDB" id="117904at2759"/>
<organism evidence="4 5">
    <name type="scientific">Phytophthora nicotianae (strain INRA-310)</name>
    <name type="common">Phytophthora parasitica</name>
    <dbReference type="NCBI Taxonomy" id="761204"/>
    <lineage>
        <taxon>Eukaryota</taxon>
        <taxon>Sar</taxon>
        <taxon>Stramenopiles</taxon>
        <taxon>Oomycota</taxon>
        <taxon>Peronosporomycetes</taxon>
        <taxon>Peronosporales</taxon>
        <taxon>Peronosporaceae</taxon>
        <taxon>Phytophthora</taxon>
    </lineage>
</organism>
<proteinExistence type="predicted"/>
<protein>
    <recommendedName>
        <fullName evidence="3">DDE Tnp4 domain-containing protein</fullName>
    </recommendedName>
</protein>